<proteinExistence type="predicted"/>
<name>A0A9D9D6X4_9BACL</name>
<dbReference type="Proteomes" id="UP000823629">
    <property type="component" value="Unassembled WGS sequence"/>
</dbReference>
<evidence type="ECO:0000313" key="2">
    <source>
        <dbReference type="Proteomes" id="UP000823629"/>
    </source>
</evidence>
<sequence length="123" mass="14156">MAIKWFSRSEKVACATISKTNIVINKTGSSKCENAYACFIGYDKDNKMIYIKPISKEEYDLKTSSQDEMFKLSVHSSYTRISSAAFINMVSSLCEKTFDNNKYKCYFDSEYQSLVIDLNKEIK</sequence>
<organism evidence="1 2">
    <name type="scientific">Candidatus Scatoplasma merdavium</name>
    <dbReference type="NCBI Taxonomy" id="2840932"/>
    <lineage>
        <taxon>Bacteria</taxon>
        <taxon>Bacillati</taxon>
        <taxon>Bacillota</taxon>
        <taxon>Bacilli</taxon>
        <taxon>Bacillales</taxon>
        <taxon>Candidatus Scatoplasma</taxon>
    </lineage>
</organism>
<comment type="caution">
    <text evidence="1">The sequence shown here is derived from an EMBL/GenBank/DDBJ whole genome shotgun (WGS) entry which is preliminary data.</text>
</comment>
<accession>A0A9D9D6X4</accession>
<protein>
    <submittedName>
        <fullName evidence="1">Uncharacterized protein</fullName>
    </submittedName>
</protein>
<evidence type="ECO:0000313" key="1">
    <source>
        <dbReference type="EMBL" id="MBO8413923.1"/>
    </source>
</evidence>
<reference evidence="1" key="2">
    <citation type="journal article" date="2021" name="PeerJ">
        <title>Extensive microbial diversity within the chicken gut microbiome revealed by metagenomics and culture.</title>
        <authorList>
            <person name="Gilroy R."/>
            <person name="Ravi A."/>
            <person name="Getino M."/>
            <person name="Pursley I."/>
            <person name="Horton D.L."/>
            <person name="Alikhan N.F."/>
            <person name="Baker D."/>
            <person name="Gharbi K."/>
            <person name="Hall N."/>
            <person name="Watson M."/>
            <person name="Adriaenssens E.M."/>
            <person name="Foster-Nyarko E."/>
            <person name="Jarju S."/>
            <person name="Secka A."/>
            <person name="Antonio M."/>
            <person name="Oren A."/>
            <person name="Chaudhuri R.R."/>
            <person name="La Ragione R."/>
            <person name="Hildebrand F."/>
            <person name="Pallen M.J."/>
        </authorList>
    </citation>
    <scope>NUCLEOTIDE SEQUENCE</scope>
    <source>
        <strain evidence="1">1748</strain>
    </source>
</reference>
<gene>
    <name evidence="1" type="ORF">IAC78_00365</name>
</gene>
<dbReference type="EMBL" id="JADING010000009">
    <property type="protein sequence ID" value="MBO8413923.1"/>
    <property type="molecule type" value="Genomic_DNA"/>
</dbReference>
<dbReference type="AlphaFoldDB" id="A0A9D9D6X4"/>
<reference evidence="1" key="1">
    <citation type="submission" date="2020-10" db="EMBL/GenBank/DDBJ databases">
        <authorList>
            <person name="Gilroy R."/>
        </authorList>
    </citation>
    <scope>NUCLEOTIDE SEQUENCE</scope>
    <source>
        <strain evidence="1">1748</strain>
    </source>
</reference>